<accession>A0A3D9HNG1</accession>
<dbReference type="AlphaFoldDB" id="A0A3D9HNG1"/>
<evidence type="ECO:0000313" key="2">
    <source>
        <dbReference type="EMBL" id="RED51009.1"/>
    </source>
</evidence>
<evidence type="ECO:0000313" key="3">
    <source>
        <dbReference type="Proteomes" id="UP000256845"/>
    </source>
</evidence>
<reference evidence="2 3" key="1">
    <citation type="submission" date="2018-07" db="EMBL/GenBank/DDBJ databases">
        <title>Genomic Encyclopedia of Type Strains, Phase III (KMG-III): the genomes of soil and plant-associated and newly described type strains.</title>
        <authorList>
            <person name="Whitman W."/>
        </authorList>
    </citation>
    <scope>NUCLEOTIDE SEQUENCE [LARGE SCALE GENOMIC DNA]</scope>
    <source>
        <strain evidence="2 3">CECT 8488</strain>
    </source>
</reference>
<organism evidence="2 3">
    <name type="scientific">Aestuariispira insulae</name>
    <dbReference type="NCBI Taxonomy" id="1461337"/>
    <lineage>
        <taxon>Bacteria</taxon>
        <taxon>Pseudomonadati</taxon>
        <taxon>Pseudomonadota</taxon>
        <taxon>Alphaproteobacteria</taxon>
        <taxon>Rhodospirillales</taxon>
        <taxon>Kiloniellaceae</taxon>
        <taxon>Aestuariispira</taxon>
    </lineage>
</organism>
<dbReference type="Pfam" id="PF00027">
    <property type="entry name" value="cNMP_binding"/>
    <property type="match status" value="1"/>
</dbReference>
<feature type="domain" description="Cyclic nucleotide-binding" evidence="1">
    <location>
        <begin position="1"/>
        <end position="109"/>
    </location>
</feature>
<dbReference type="PANTHER" id="PTHR24567">
    <property type="entry name" value="CRP FAMILY TRANSCRIPTIONAL REGULATORY PROTEIN"/>
    <property type="match status" value="1"/>
</dbReference>
<dbReference type="RefSeq" id="WP_115936789.1">
    <property type="nucleotide sequence ID" value="NZ_QRDW01000004.1"/>
</dbReference>
<keyword evidence="3" id="KW-1185">Reference proteome</keyword>
<protein>
    <recommendedName>
        <fullName evidence="1">Cyclic nucleotide-binding domain-containing protein</fullName>
    </recommendedName>
</protein>
<dbReference type="InterPro" id="IPR000595">
    <property type="entry name" value="cNMP-bd_dom"/>
</dbReference>
<dbReference type="SMART" id="SM00100">
    <property type="entry name" value="cNMP"/>
    <property type="match status" value="1"/>
</dbReference>
<name>A0A3D9HNG1_9PROT</name>
<gene>
    <name evidence="2" type="ORF">DFP90_104285</name>
</gene>
<dbReference type="SUPFAM" id="SSF51206">
    <property type="entry name" value="cAMP-binding domain-like"/>
    <property type="match status" value="1"/>
</dbReference>
<proteinExistence type="predicted"/>
<dbReference type="InterPro" id="IPR014710">
    <property type="entry name" value="RmlC-like_jellyroll"/>
</dbReference>
<dbReference type="OrthoDB" id="9809206at2"/>
<dbReference type="Proteomes" id="UP000256845">
    <property type="component" value="Unassembled WGS sequence"/>
</dbReference>
<dbReference type="EMBL" id="QRDW01000004">
    <property type="protein sequence ID" value="RED51009.1"/>
    <property type="molecule type" value="Genomic_DNA"/>
</dbReference>
<dbReference type="Gene3D" id="2.60.120.10">
    <property type="entry name" value="Jelly Rolls"/>
    <property type="match status" value="1"/>
</dbReference>
<dbReference type="PROSITE" id="PS50042">
    <property type="entry name" value="CNMP_BINDING_3"/>
    <property type="match status" value="1"/>
</dbReference>
<dbReference type="InterPro" id="IPR050397">
    <property type="entry name" value="Env_Response_Regulators"/>
</dbReference>
<dbReference type="GO" id="GO:0003700">
    <property type="term" value="F:DNA-binding transcription factor activity"/>
    <property type="evidence" value="ECO:0007669"/>
    <property type="project" value="TreeGrafter"/>
</dbReference>
<sequence length="151" mass="16262">MTKVLNRRSFFPGDIIFHEGDNGSQAFVVQSGRIRIVKALAGGEKGTLGFVEPGGVFGEMALLDNSPRMATAVAEEASVLIVIPESVVKAKLKKTNPVIRMMLVVMIRMLRNISEKVDLEVIDLEAVAQAAKFPDVPQSAGEEDDGDVTAH</sequence>
<evidence type="ECO:0000259" key="1">
    <source>
        <dbReference type="PROSITE" id="PS50042"/>
    </source>
</evidence>
<dbReference type="GO" id="GO:0005829">
    <property type="term" value="C:cytosol"/>
    <property type="evidence" value="ECO:0007669"/>
    <property type="project" value="TreeGrafter"/>
</dbReference>
<dbReference type="InterPro" id="IPR018490">
    <property type="entry name" value="cNMP-bd_dom_sf"/>
</dbReference>
<dbReference type="PANTHER" id="PTHR24567:SF74">
    <property type="entry name" value="HTH-TYPE TRANSCRIPTIONAL REGULATOR ARCR"/>
    <property type="match status" value="1"/>
</dbReference>
<comment type="caution">
    <text evidence="2">The sequence shown here is derived from an EMBL/GenBank/DDBJ whole genome shotgun (WGS) entry which is preliminary data.</text>
</comment>
<dbReference type="CDD" id="cd00038">
    <property type="entry name" value="CAP_ED"/>
    <property type="match status" value="1"/>
</dbReference>